<feature type="repeat" description="NHL" evidence="2">
    <location>
        <begin position="228"/>
        <end position="267"/>
    </location>
</feature>
<protein>
    <submittedName>
        <fullName evidence="3">E3 ubiquitin-protein ligase TRIM71-like isoform X2</fullName>
    </submittedName>
</protein>
<keyword evidence="1" id="KW-0677">Repeat</keyword>
<dbReference type="GO" id="GO:0043161">
    <property type="term" value="P:proteasome-mediated ubiquitin-dependent protein catabolic process"/>
    <property type="evidence" value="ECO:0007669"/>
    <property type="project" value="TreeGrafter"/>
</dbReference>
<dbReference type="EMBL" id="JAKMXF010000343">
    <property type="protein sequence ID" value="KAI6647398.1"/>
    <property type="molecule type" value="Genomic_DNA"/>
</dbReference>
<dbReference type="Proteomes" id="UP001165289">
    <property type="component" value="Unassembled WGS sequence"/>
</dbReference>
<dbReference type="InterPro" id="IPR001258">
    <property type="entry name" value="NHL_repeat"/>
</dbReference>
<dbReference type="Gene3D" id="2.120.10.30">
    <property type="entry name" value="TolB, C-terminal domain"/>
    <property type="match status" value="2"/>
</dbReference>
<proteinExistence type="predicted"/>
<evidence type="ECO:0000313" key="3">
    <source>
        <dbReference type="EMBL" id="KAI6647398.1"/>
    </source>
</evidence>
<gene>
    <name evidence="3" type="ORF">LOD99_12394</name>
</gene>
<dbReference type="InterPro" id="IPR011042">
    <property type="entry name" value="6-blade_b-propeller_TolB-like"/>
</dbReference>
<dbReference type="PANTHER" id="PTHR24104:SF25">
    <property type="entry name" value="PROTEIN LIN-41"/>
    <property type="match status" value="1"/>
</dbReference>
<organism evidence="3 4">
    <name type="scientific">Oopsacas minuta</name>
    <dbReference type="NCBI Taxonomy" id="111878"/>
    <lineage>
        <taxon>Eukaryota</taxon>
        <taxon>Metazoa</taxon>
        <taxon>Porifera</taxon>
        <taxon>Hexactinellida</taxon>
        <taxon>Hexasterophora</taxon>
        <taxon>Lyssacinosida</taxon>
        <taxon>Leucopsacidae</taxon>
        <taxon>Oopsacas</taxon>
    </lineage>
</organism>
<dbReference type="GO" id="GO:0000209">
    <property type="term" value="P:protein polyubiquitination"/>
    <property type="evidence" value="ECO:0007669"/>
    <property type="project" value="TreeGrafter"/>
</dbReference>
<evidence type="ECO:0000313" key="4">
    <source>
        <dbReference type="Proteomes" id="UP001165289"/>
    </source>
</evidence>
<dbReference type="GO" id="GO:0008270">
    <property type="term" value="F:zinc ion binding"/>
    <property type="evidence" value="ECO:0007669"/>
    <property type="project" value="UniProtKB-KW"/>
</dbReference>
<name>A0AAV7JEY7_9METZ</name>
<evidence type="ECO:0000256" key="1">
    <source>
        <dbReference type="ARBA" id="ARBA00022737"/>
    </source>
</evidence>
<sequence>MATKYSDEIPTNHFEQAEQKINSTFEKIIRIATERRDQLLVQLIDKKQDYLRKENTRQKQLADLEKMIRQLMETSIQQNEVVKFQEDQIKNWKKEQKKYEIETPIPIPSFNSECLDSLLEQLEKLGSIQDTAVLYRNKTGPIRRIGKYGREKGELTYPHGLALDGDKIYIADHNNHRIQIFFTEGKFIHEFGKGALKYPHGIALNKEWVFISDYRLSVIFKFSKTNYKLIKSVKGGVSTPCGLTTDTNGEVLVADSDNNRIAVFSSDLKYIREIGKDKLIEPRDVKINNNKIFVADNNEINNIHIFSKSGDLLKSFIKLEYGRECIFLCFDLCNNIIISDCLVNSINIFTKDGQRIHKIKCNSPTGIVVNNNFDIICVSFSDNVINIY</sequence>
<dbReference type="AlphaFoldDB" id="A0AAV7JEY7"/>
<feature type="repeat" description="NHL" evidence="2">
    <location>
        <begin position="142"/>
        <end position="184"/>
    </location>
</feature>
<accession>A0AAV7JEY7</accession>
<dbReference type="Pfam" id="PF01436">
    <property type="entry name" value="NHL"/>
    <property type="match status" value="2"/>
</dbReference>
<dbReference type="PANTHER" id="PTHR24104">
    <property type="entry name" value="E3 UBIQUITIN-PROTEIN LIGASE NHLRC1-RELATED"/>
    <property type="match status" value="1"/>
</dbReference>
<dbReference type="InterPro" id="IPR050952">
    <property type="entry name" value="TRIM-NHL_E3_ligases"/>
</dbReference>
<keyword evidence="4" id="KW-1185">Reference proteome</keyword>
<comment type="caution">
    <text evidence="3">The sequence shown here is derived from an EMBL/GenBank/DDBJ whole genome shotgun (WGS) entry which is preliminary data.</text>
</comment>
<dbReference type="GO" id="GO:0061630">
    <property type="term" value="F:ubiquitin protein ligase activity"/>
    <property type="evidence" value="ECO:0007669"/>
    <property type="project" value="TreeGrafter"/>
</dbReference>
<reference evidence="3 4" key="1">
    <citation type="journal article" date="2023" name="BMC Biol.">
        <title>The compact genome of the sponge Oopsacas minuta (Hexactinellida) is lacking key metazoan core genes.</title>
        <authorList>
            <person name="Santini S."/>
            <person name="Schenkelaars Q."/>
            <person name="Jourda C."/>
            <person name="Duchesne M."/>
            <person name="Belahbib H."/>
            <person name="Rocher C."/>
            <person name="Selva M."/>
            <person name="Riesgo A."/>
            <person name="Vervoort M."/>
            <person name="Leys S.P."/>
            <person name="Kodjabachian L."/>
            <person name="Le Bivic A."/>
            <person name="Borchiellini C."/>
            <person name="Claverie J.M."/>
            <person name="Renard E."/>
        </authorList>
    </citation>
    <scope>NUCLEOTIDE SEQUENCE [LARGE SCALE GENOMIC DNA]</scope>
    <source>
        <strain evidence="3">SPO-2</strain>
    </source>
</reference>
<dbReference type="SUPFAM" id="SSF101898">
    <property type="entry name" value="NHL repeat"/>
    <property type="match status" value="1"/>
</dbReference>
<dbReference type="PROSITE" id="PS51125">
    <property type="entry name" value="NHL"/>
    <property type="match status" value="2"/>
</dbReference>
<evidence type="ECO:0000256" key="2">
    <source>
        <dbReference type="PROSITE-ProRule" id="PRU00504"/>
    </source>
</evidence>